<evidence type="ECO:0000313" key="3">
    <source>
        <dbReference type="WBParaSite" id="nRc.2.0.1.t42082-RA"/>
    </source>
</evidence>
<sequence>MLNERIPRGNTLNRSPPRVGSAGNLVNLGDEDQQHHAAPDSSLNSDMDPIITAAFDQREMPTTNLAQEIVISNTVKHVPLRLLEEGMDMPRNYNVKWVIRIHKLDQWFKGTFRYWPANPKEPVLVDIRKASQVLKFI</sequence>
<organism evidence="2 3">
    <name type="scientific">Romanomermis culicivorax</name>
    <name type="common">Nematode worm</name>
    <dbReference type="NCBI Taxonomy" id="13658"/>
    <lineage>
        <taxon>Eukaryota</taxon>
        <taxon>Metazoa</taxon>
        <taxon>Ecdysozoa</taxon>
        <taxon>Nematoda</taxon>
        <taxon>Enoplea</taxon>
        <taxon>Dorylaimia</taxon>
        <taxon>Mermithida</taxon>
        <taxon>Mermithoidea</taxon>
        <taxon>Mermithidae</taxon>
        <taxon>Romanomermis</taxon>
    </lineage>
</organism>
<dbReference type="AlphaFoldDB" id="A0A915KVB2"/>
<accession>A0A915KVB2</accession>
<dbReference type="WBParaSite" id="nRc.2.0.1.t42082-RA">
    <property type="protein sequence ID" value="nRc.2.0.1.t42082-RA"/>
    <property type="gene ID" value="nRc.2.0.1.g42082"/>
</dbReference>
<name>A0A915KVB2_ROMCU</name>
<proteinExistence type="predicted"/>
<protein>
    <submittedName>
        <fullName evidence="3">Uncharacterized protein</fullName>
    </submittedName>
</protein>
<reference evidence="3" key="1">
    <citation type="submission" date="2022-11" db="UniProtKB">
        <authorList>
            <consortium name="WormBaseParasite"/>
        </authorList>
    </citation>
    <scope>IDENTIFICATION</scope>
</reference>
<keyword evidence="2" id="KW-1185">Reference proteome</keyword>
<evidence type="ECO:0000313" key="2">
    <source>
        <dbReference type="Proteomes" id="UP000887565"/>
    </source>
</evidence>
<evidence type="ECO:0000256" key="1">
    <source>
        <dbReference type="SAM" id="MobiDB-lite"/>
    </source>
</evidence>
<dbReference type="Proteomes" id="UP000887565">
    <property type="component" value="Unplaced"/>
</dbReference>
<feature type="region of interest" description="Disordered" evidence="1">
    <location>
        <begin position="1"/>
        <end position="27"/>
    </location>
</feature>